<feature type="domain" description="MRH" evidence="12">
    <location>
        <begin position="22"/>
        <end position="178"/>
    </location>
</feature>
<evidence type="ECO:0000313" key="13">
    <source>
        <dbReference type="EMBL" id="PVD35458.1"/>
    </source>
</evidence>
<keyword evidence="6 10" id="KW-0472">Membrane</keyword>
<dbReference type="GO" id="GO:0006622">
    <property type="term" value="P:protein targeting to lysosome"/>
    <property type="evidence" value="ECO:0007669"/>
    <property type="project" value="InterPro"/>
</dbReference>
<dbReference type="OrthoDB" id="29460at2759"/>
<evidence type="ECO:0000256" key="3">
    <source>
        <dbReference type="ARBA" id="ARBA00022692"/>
    </source>
</evidence>
<sequence>MIPLNLVVVGLMAFWLESGTAAECTLIHKQSKETAAYLKLKPLFGRRYSVKDDEYLYSVGICTSGMENPPDAGSTVAVWQQKLDEHRNPLSDSKPVKIGQYNQTDIKAGKNWVYLEYLEGEKYNSHCNNEKRKAVILITCDPEATDNANPLEIIEESKNRTEGCYYLFELAHPEVCEVETQNKSLSVGSIVLIVFSCVAAVYLIAGALYQRFVLGAKGIEQIPNYEFWKDFGNLQADGCDFICRSQNGRKSTPYKGVGDDQLDDPDDRDDNLLPM</sequence>
<dbReference type="Gene3D" id="2.70.130.10">
    <property type="entry name" value="Mannose-6-phosphate receptor binding domain"/>
    <property type="match status" value="1"/>
</dbReference>
<comment type="subcellular location">
    <subcellularLocation>
        <location evidence="1">Endomembrane system</location>
    </subcellularLocation>
</comment>
<dbReference type="PRINTS" id="PR00715">
    <property type="entry name" value="MAN6PRECEPTR"/>
</dbReference>
<dbReference type="InterPro" id="IPR009011">
    <property type="entry name" value="Man6P_isomerase_rcpt-bd_dom_sf"/>
</dbReference>
<dbReference type="PROSITE" id="PS51914">
    <property type="entry name" value="MRH"/>
    <property type="match status" value="1"/>
</dbReference>
<feature type="chain" id="PRO_5015636943" description="MRH domain-containing protein" evidence="11">
    <location>
        <begin position="22"/>
        <end position="275"/>
    </location>
</feature>
<dbReference type="Pfam" id="PF02157">
    <property type="entry name" value="Man-6-P_recep"/>
    <property type="match status" value="1"/>
</dbReference>
<organism evidence="13 14">
    <name type="scientific">Pomacea canaliculata</name>
    <name type="common">Golden apple snail</name>
    <dbReference type="NCBI Taxonomy" id="400727"/>
    <lineage>
        <taxon>Eukaryota</taxon>
        <taxon>Metazoa</taxon>
        <taxon>Spiralia</taxon>
        <taxon>Lophotrochozoa</taxon>
        <taxon>Mollusca</taxon>
        <taxon>Gastropoda</taxon>
        <taxon>Caenogastropoda</taxon>
        <taxon>Architaenioglossa</taxon>
        <taxon>Ampullarioidea</taxon>
        <taxon>Ampullariidae</taxon>
        <taxon>Pomacea</taxon>
    </lineage>
</organism>
<keyword evidence="4 11" id="KW-0732">Signal</keyword>
<feature type="signal peptide" evidence="11">
    <location>
        <begin position="1"/>
        <end position="21"/>
    </location>
</feature>
<comment type="caution">
    <text evidence="13">The sequence shown here is derived from an EMBL/GenBank/DDBJ whole genome shotgun (WGS) entry which is preliminary data.</text>
</comment>
<dbReference type="OMA" id="NYIYHFR"/>
<dbReference type="GO" id="GO:0005768">
    <property type="term" value="C:endosome"/>
    <property type="evidence" value="ECO:0007669"/>
    <property type="project" value="InterPro"/>
</dbReference>
<evidence type="ECO:0000256" key="10">
    <source>
        <dbReference type="SAM" id="Phobius"/>
    </source>
</evidence>
<dbReference type="PANTHER" id="PTHR15071:SF29">
    <property type="entry name" value="CATION-DEPENDENT MANNOSE-6-PHOSPHATE RECEPTOR"/>
    <property type="match status" value="1"/>
</dbReference>
<name>A0A2T7PPW5_POMCA</name>
<dbReference type="STRING" id="400727.A0A2T7PPW5"/>
<evidence type="ECO:0000313" key="14">
    <source>
        <dbReference type="Proteomes" id="UP000245119"/>
    </source>
</evidence>
<dbReference type="InterPro" id="IPR028927">
    <property type="entry name" value="Man-6-P_rcpt"/>
</dbReference>
<protein>
    <recommendedName>
        <fullName evidence="12">MRH domain-containing protein</fullName>
    </recommendedName>
</protein>
<dbReference type="InterPro" id="IPR044865">
    <property type="entry name" value="MRH_dom"/>
</dbReference>
<keyword evidence="2" id="KW-0813">Transport</keyword>
<dbReference type="Proteomes" id="UP000245119">
    <property type="component" value="Linkage Group LG2"/>
</dbReference>
<keyword evidence="3 10" id="KW-0812">Transmembrane</keyword>
<feature type="transmembrane region" description="Helical" evidence="10">
    <location>
        <begin position="185"/>
        <end position="209"/>
    </location>
</feature>
<keyword evidence="5 10" id="KW-1133">Transmembrane helix</keyword>
<dbReference type="EMBL" id="PZQS01000002">
    <property type="protein sequence ID" value="PVD35458.1"/>
    <property type="molecule type" value="Genomic_DNA"/>
</dbReference>
<reference evidence="13 14" key="1">
    <citation type="submission" date="2018-04" db="EMBL/GenBank/DDBJ databases">
        <title>The genome of golden apple snail Pomacea canaliculata provides insight into stress tolerance and invasive adaptation.</title>
        <authorList>
            <person name="Liu C."/>
            <person name="Liu B."/>
            <person name="Ren Y."/>
            <person name="Zhang Y."/>
            <person name="Wang H."/>
            <person name="Li S."/>
            <person name="Jiang F."/>
            <person name="Yin L."/>
            <person name="Zhang G."/>
            <person name="Qian W."/>
            <person name="Fan W."/>
        </authorList>
    </citation>
    <scope>NUCLEOTIDE SEQUENCE [LARGE SCALE GENOMIC DNA]</scope>
    <source>
        <strain evidence="13">SZHN2017</strain>
        <tissue evidence="13">Muscle</tissue>
    </source>
</reference>
<keyword evidence="8" id="KW-0325">Glycoprotein</keyword>
<feature type="region of interest" description="Disordered" evidence="9">
    <location>
        <begin position="249"/>
        <end position="275"/>
    </location>
</feature>
<evidence type="ECO:0000256" key="8">
    <source>
        <dbReference type="ARBA" id="ARBA00023180"/>
    </source>
</evidence>
<dbReference type="AlphaFoldDB" id="A0A2T7PPW5"/>
<accession>A0A2T7PPW5</accession>
<gene>
    <name evidence="13" type="ORF">C0Q70_02421</name>
</gene>
<evidence type="ECO:0000256" key="11">
    <source>
        <dbReference type="SAM" id="SignalP"/>
    </source>
</evidence>
<dbReference type="InterPro" id="IPR000296">
    <property type="entry name" value="Man-6-P_rcpt_cation_dep"/>
</dbReference>
<evidence type="ECO:0000256" key="5">
    <source>
        <dbReference type="ARBA" id="ARBA00022989"/>
    </source>
</evidence>
<proteinExistence type="predicted"/>
<dbReference type="SUPFAM" id="SSF50911">
    <property type="entry name" value="Mannose 6-phosphate receptor domain"/>
    <property type="match status" value="1"/>
</dbReference>
<evidence type="ECO:0000256" key="4">
    <source>
        <dbReference type="ARBA" id="ARBA00022729"/>
    </source>
</evidence>
<keyword evidence="14" id="KW-1185">Reference proteome</keyword>
<keyword evidence="7" id="KW-1015">Disulfide bond</keyword>
<dbReference type="PANTHER" id="PTHR15071">
    <property type="entry name" value="MANNOSE-6-PHOSPHATE RECEPTOR FAMILY MEMBER"/>
    <property type="match status" value="1"/>
</dbReference>
<feature type="compositionally biased region" description="Acidic residues" evidence="9">
    <location>
        <begin position="260"/>
        <end position="269"/>
    </location>
</feature>
<evidence type="ECO:0000259" key="12">
    <source>
        <dbReference type="PROSITE" id="PS51914"/>
    </source>
</evidence>
<evidence type="ECO:0000256" key="9">
    <source>
        <dbReference type="SAM" id="MobiDB-lite"/>
    </source>
</evidence>
<dbReference type="GO" id="GO:0005802">
    <property type="term" value="C:trans-Golgi network"/>
    <property type="evidence" value="ECO:0007669"/>
    <property type="project" value="TreeGrafter"/>
</dbReference>
<evidence type="ECO:0000256" key="6">
    <source>
        <dbReference type="ARBA" id="ARBA00023136"/>
    </source>
</evidence>
<evidence type="ECO:0000256" key="1">
    <source>
        <dbReference type="ARBA" id="ARBA00004308"/>
    </source>
</evidence>
<evidence type="ECO:0000256" key="7">
    <source>
        <dbReference type="ARBA" id="ARBA00023157"/>
    </source>
</evidence>
<dbReference type="GO" id="GO:0019904">
    <property type="term" value="F:protein domain specific binding"/>
    <property type="evidence" value="ECO:0007669"/>
    <property type="project" value="InterPro"/>
</dbReference>
<evidence type="ECO:0000256" key="2">
    <source>
        <dbReference type="ARBA" id="ARBA00022448"/>
    </source>
</evidence>